<dbReference type="Proteomes" id="UP001444661">
    <property type="component" value="Unassembled WGS sequence"/>
</dbReference>
<proteinExistence type="predicted"/>
<feature type="region of interest" description="Disordered" evidence="1">
    <location>
        <begin position="1"/>
        <end position="24"/>
    </location>
</feature>
<gene>
    <name evidence="2" type="ORF">PG993_002270</name>
</gene>
<sequence>MTHNKQTNDKKANKATLSGAGGGCDLPSVYEVLGSKTGCGTYRGEHNSISTVSLDLPIPKMNNPPGTGPKYDLIEKHQELQGSSKK</sequence>
<name>A0ABR1TYE1_9PEZI</name>
<accession>A0ABR1TYE1</accession>
<evidence type="ECO:0000313" key="2">
    <source>
        <dbReference type="EMBL" id="KAK8050885.1"/>
    </source>
</evidence>
<feature type="compositionally biased region" description="Basic and acidic residues" evidence="1">
    <location>
        <begin position="1"/>
        <end position="12"/>
    </location>
</feature>
<protein>
    <submittedName>
        <fullName evidence="2">Uncharacterized protein</fullName>
    </submittedName>
</protein>
<reference evidence="2 3" key="1">
    <citation type="submission" date="2023-01" db="EMBL/GenBank/DDBJ databases">
        <title>Analysis of 21 Apiospora genomes using comparative genomics revels a genus with tremendous synthesis potential of carbohydrate active enzymes and secondary metabolites.</title>
        <authorList>
            <person name="Sorensen T."/>
        </authorList>
    </citation>
    <scope>NUCLEOTIDE SEQUENCE [LARGE SCALE GENOMIC DNA]</scope>
    <source>
        <strain evidence="2 3">CBS 33761</strain>
    </source>
</reference>
<dbReference type="EMBL" id="JAQQWK010000002">
    <property type="protein sequence ID" value="KAK8050885.1"/>
    <property type="molecule type" value="Genomic_DNA"/>
</dbReference>
<organism evidence="2 3">
    <name type="scientific">Apiospora rasikravindrae</name>
    <dbReference type="NCBI Taxonomy" id="990691"/>
    <lineage>
        <taxon>Eukaryota</taxon>
        <taxon>Fungi</taxon>
        <taxon>Dikarya</taxon>
        <taxon>Ascomycota</taxon>
        <taxon>Pezizomycotina</taxon>
        <taxon>Sordariomycetes</taxon>
        <taxon>Xylariomycetidae</taxon>
        <taxon>Amphisphaeriales</taxon>
        <taxon>Apiosporaceae</taxon>
        <taxon>Apiospora</taxon>
    </lineage>
</organism>
<evidence type="ECO:0000256" key="1">
    <source>
        <dbReference type="SAM" id="MobiDB-lite"/>
    </source>
</evidence>
<keyword evidence="3" id="KW-1185">Reference proteome</keyword>
<evidence type="ECO:0000313" key="3">
    <source>
        <dbReference type="Proteomes" id="UP001444661"/>
    </source>
</evidence>
<comment type="caution">
    <text evidence="2">The sequence shown here is derived from an EMBL/GenBank/DDBJ whole genome shotgun (WGS) entry which is preliminary data.</text>
</comment>